<evidence type="ECO:0000313" key="14">
    <source>
        <dbReference type="Proteomes" id="UP000432015"/>
    </source>
</evidence>
<dbReference type="InterPro" id="IPR046457">
    <property type="entry name" value="PMI_typeI_cat"/>
</dbReference>
<dbReference type="SUPFAM" id="SSF51182">
    <property type="entry name" value="RmlC-like cupins"/>
    <property type="match status" value="1"/>
</dbReference>
<evidence type="ECO:0000259" key="12">
    <source>
        <dbReference type="Pfam" id="PF21621"/>
    </source>
</evidence>
<evidence type="ECO:0000256" key="6">
    <source>
        <dbReference type="ARBA" id="ARBA00023235"/>
    </source>
</evidence>
<evidence type="ECO:0000256" key="2">
    <source>
        <dbReference type="ARBA" id="ARBA00010772"/>
    </source>
</evidence>
<dbReference type="PANTHER" id="PTHR10309:SF0">
    <property type="entry name" value="MANNOSE-6-PHOSPHATE ISOMERASE"/>
    <property type="match status" value="1"/>
</dbReference>
<evidence type="ECO:0000256" key="5">
    <source>
        <dbReference type="ARBA" id="ARBA00022833"/>
    </source>
</evidence>
<dbReference type="Pfam" id="PF21621">
    <property type="entry name" value="MPI_cupin_dom"/>
    <property type="match status" value="1"/>
</dbReference>
<evidence type="ECO:0000256" key="3">
    <source>
        <dbReference type="ARBA" id="ARBA00011956"/>
    </source>
</evidence>
<dbReference type="AlphaFoldDB" id="A0A7K1KVC3"/>
<dbReference type="GO" id="GO:0009298">
    <property type="term" value="P:GDP-mannose biosynthetic process"/>
    <property type="evidence" value="ECO:0007669"/>
    <property type="project" value="InterPro"/>
</dbReference>
<comment type="caution">
    <text evidence="13">The sequence shown here is derived from an EMBL/GenBank/DDBJ whole genome shotgun (WGS) entry which is preliminary data.</text>
</comment>
<evidence type="ECO:0000256" key="9">
    <source>
        <dbReference type="PIRSR" id="PIRSR001480-1"/>
    </source>
</evidence>
<protein>
    <recommendedName>
        <fullName evidence="3">mannose-6-phosphate isomerase</fullName>
        <ecNumber evidence="3">5.3.1.8</ecNumber>
    </recommendedName>
    <alternativeName>
        <fullName evidence="7">Phosphohexomutase</fullName>
    </alternativeName>
    <alternativeName>
        <fullName evidence="8">Phosphomannose isomerase</fullName>
    </alternativeName>
</protein>
<dbReference type="GO" id="GO:0004476">
    <property type="term" value="F:mannose-6-phosphate isomerase activity"/>
    <property type="evidence" value="ECO:0007669"/>
    <property type="project" value="UniProtKB-EC"/>
</dbReference>
<keyword evidence="14" id="KW-1185">Reference proteome</keyword>
<dbReference type="GO" id="GO:0005829">
    <property type="term" value="C:cytosol"/>
    <property type="evidence" value="ECO:0007669"/>
    <property type="project" value="TreeGrafter"/>
</dbReference>
<evidence type="ECO:0000313" key="13">
    <source>
        <dbReference type="EMBL" id="MUN36128.1"/>
    </source>
</evidence>
<evidence type="ECO:0000256" key="1">
    <source>
        <dbReference type="ARBA" id="ARBA00000757"/>
    </source>
</evidence>
<proteinExistence type="inferred from homology"/>
<evidence type="ECO:0000259" key="11">
    <source>
        <dbReference type="Pfam" id="PF20511"/>
    </source>
</evidence>
<comment type="catalytic activity">
    <reaction evidence="1">
        <text>D-mannose 6-phosphate = D-fructose 6-phosphate</text>
        <dbReference type="Rhea" id="RHEA:12356"/>
        <dbReference type="ChEBI" id="CHEBI:58735"/>
        <dbReference type="ChEBI" id="CHEBI:61527"/>
        <dbReference type="EC" id="5.3.1.8"/>
    </reaction>
</comment>
<keyword evidence="5 10" id="KW-0862">Zinc</keyword>
<keyword evidence="6 13" id="KW-0413">Isomerase</keyword>
<comment type="cofactor">
    <cofactor evidence="10">
        <name>Zn(2+)</name>
        <dbReference type="ChEBI" id="CHEBI:29105"/>
    </cofactor>
    <text evidence="10">Binds 1 zinc ion per subunit.</text>
</comment>
<dbReference type="InterPro" id="IPR016305">
    <property type="entry name" value="Mannose-6-P_Isomerase"/>
</dbReference>
<dbReference type="GO" id="GO:0005975">
    <property type="term" value="P:carbohydrate metabolic process"/>
    <property type="evidence" value="ECO:0007669"/>
    <property type="project" value="InterPro"/>
</dbReference>
<dbReference type="CDD" id="cd07011">
    <property type="entry name" value="cupin_PMI_type_I_N"/>
    <property type="match status" value="1"/>
</dbReference>
<feature type="active site" evidence="9">
    <location>
        <position position="258"/>
    </location>
</feature>
<comment type="similarity">
    <text evidence="2">Belongs to the mannose-6-phosphate isomerase type 1 family.</text>
</comment>
<keyword evidence="4 10" id="KW-0479">Metal-binding</keyword>
<accession>A0A7K1KVC3</accession>
<dbReference type="Gene3D" id="1.10.441.10">
    <property type="entry name" value="Phosphomannose Isomerase, domain 2"/>
    <property type="match status" value="1"/>
</dbReference>
<evidence type="ECO:0000256" key="8">
    <source>
        <dbReference type="ARBA" id="ARBA00030762"/>
    </source>
</evidence>
<name>A0A7K1KVC3_9ACTN</name>
<feature type="binding site" evidence="10">
    <location>
        <position position="93"/>
    </location>
    <ligand>
        <name>Zn(2+)</name>
        <dbReference type="ChEBI" id="CHEBI:29105"/>
    </ligand>
</feature>
<dbReference type="EMBL" id="WOFH01000002">
    <property type="protein sequence ID" value="MUN36128.1"/>
    <property type="molecule type" value="Genomic_DNA"/>
</dbReference>
<dbReference type="InterPro" id="IPR011051">
    <property type="entry name" value="RmlC_Cupin_sf"/>
</dbReference>
<dbReference type="GO" id="GO:0008270">
    <property type="term" value="F:zinc ion binding"/>
    <property type="evidence" value="ECO:0007669"/>
    <property type="project" value="InterPro"/>
</dbReference>
<dbReference type="PRINTS" id="PR00714">
    <property type="entry name" value="MAN6PISMRASE"/>
</dbReference>
<evidence type="ECO:0000256" key="10">
    <source>
        <dbReference type="PIRSR" id="PIRSR001480-2"/>
    </source>
</evidence>
<dbReference type="PIRSF" id="PIRSF001480">
    <property type="entry name" value="Mannose-6-phosphate_isomerase"/>
    <property type="match status" value="1"/>
</dbReference>
<feature type="domain" description="Mannose-6-phosphate isomerase cupin" evidence="12">
    <location>
        <begin position="301"/>
        <end position="370"/>
    </location>
</feature>
<reference evidence="13 14" key="1">
    <citation type="submission" date="2019-11" db="EMBL/GenBank/DDBJ databases">
        <authorList>
            <person name="Cao P."/>
        </authorList>
    </citation>
    <scope>NUCLEOTIDE SEQUENCE [LARGE SCALE GENOMIC DNA]</scope>
    <source>
        <strain evidence="13 14">NEAU-AAG5</strain>
    </source>
</reference>
<evidence type="ECO:0000256" key="7">
    <source>
        <dbReference type="ARBA" id="ARBA00029741"/>
    </source>
</evidence>
<dbReference type="InterPro" id="IPR001250">
    <property type="entry name" value="Man6P_Isoase-1"/>
</dbReference>
<organism evidence="13 14">
    <name type="scientific">Actinomadura litoris</name>
    <dbReference type="NCBI Taxonomy" id="2678616"/>
    <lineage>
        <taxon>Bacteria</taxon>
        <taxon>Bacillati</taxon>
        <taxon>Actinomycetota</taxon>
        <taxon>Actinomycetes</taxon>
        <taxon>Streptosporangiales</taxon>
        <taxon>Thermomonosporaceae</taxon>
        <taxon>Actinomadura</taxon>
    </lineage>
</organism>
<dbReference type="EC" id="5.3.1.8" evidence="3"/>
<sequence length="375" mass="39552">MALTTSIRSYDWGSATALPELLGTAPTGRPQAELWVGAHPAAPSSADGTPLTELIAADPEGMLGAPAAERFGASLPYLLKILAVERPLSLQVHPTVAQAEAGFAAEEARGIPIDDRARSYKDPYHKPEMICAITDFHGLCGFREPSATADLLENLGVDDLLPWAAMLREEPAEKALPTVLAEMLDGRVPVSRVERSLGPVHAGIARAHPDDPGILAALLLNHFTLRPGQAIFLDAGVPHCYLGGLGVEVMANSDNILRCGLTGKHVDVPELLRVVDFAPTTPHQVAPDAGPGGEFRYSPPVRDFALVRHDLDGTAHELPTGIPQALLCVQGEARLTGQTGALTLRPGEAAFVPANASTPKLTGEGTLYRAVPGDH</sequence>
<feature type="binding site" evidence="10">
    <location>
        <position position="91"/>
    </location>
    <ligand>
        <name>Zn(2+)</name>
        <dbReference type="ChEBI" id="CHEBI:29105"/>
    </ligand>
</feature>
<evidence type="ECO:0000256" key="4">
    <source>
        <dbReference type="ARBA" id="ARBA00022723"/>
    </source>
</evidence>
<dbReference type="NCBIfam" id="TIGR00218">
    <property type="entry name" value="manA"/>
    <property type="match status" value="1"/>
</dbReference>
<dbReference type="Gene3D" id="2.60.120.10">
    <property type="entry name" value="Jelly Rolls"/>
    <property type="match status" value="2"/>
</dbReference>
<dbReference type="PANTHER" id="PTHR10309">
    <property type="entry name" value="MANNOSE-6-PHOSPHATE ISOMERASE"/>
    <property type="match status" value="1"/>
</dbReference>
<feature type="binding site" evidence="10">
    <location>
        <position position="239"/>
    </location>
    <ligand>
        <name>Zn(2+)</name>
        <dbReference type="ChEBI" id="CHEBI:29105"/>
    </ligand>
</feature>
<dbReference type="InterPro" id="IPR014710">
    <property type="entry name" value="RmlC-like_jellyroll"/>
</dbReference>
<feature type="domain" description="Phosphomannose isomerase type I catalytic" evidence="11">
    <location>
        <begin position="3"/>
        <end position="143"/>
    </location>
</feature>
<feature type="binding site" evidence="10">
    <location>
        <position position="128"/>
    </location>
    <ligand>
        <name>Zn(2+)</name>
        <dbReference type="ChEBI" id="CHEBI:29105"/>
    </ligand>
</feature>
<gene>
    <name evidence="13" type="primary">manA</name>
    <name evidence="13" type="ORF">GNZ18_05875</name>
</gene>
<dbReference type="Proteomes" id="UP000432015">
    <property type="component" value="Unassembled WGS sequence"/>
</dbReference>
<dbReference type="Pfam" id="PF20511">
    <property type="entry name" value="PMI_typeI_cat"/>
    <property type="match status" value="1"/>
</dbReference>
<dbReference type="InterPro" id="IPR049071">
    <property type="entry name" value="MPI_cupin_dom"/>
</dbReference>